<dbReference type="PANTHER" id="PTHR15129">
    <property type="entry name" value="SRC-ASSOCIATED ADAPTOR PROTEIN"/>
    <property type="match status" value="1"/>
</dbReference>
<dbReference type="STRING" id="6412.T1FSE3"/>
<dbReference type="eggNOG" id="ENOG502QSSU">
    <property type="taxonomic scope" value="Eukaryota"/>
</dbReference>
<proteinExistence type="inferred from homology"/>
<dbReference type="InterPro" id="IPR036028">
    <property type="entry name" value="SH3-like_dom_sf"/>
</dbReference>
<accession>T1FSE3</accession>
<evidence type="ECO:0000256" key="7">
    <source>
        <dbReference type="SAM" id="MobiDB-lite"/>
    </source>
</evidence>
<dbReference type="OMA" id="SIPCEDE"/>
<evidence type="ECO:0000256" key="6">
    <source>
        <dbReference type="PROSITE-ProRule" id="PRU00192"/>
    </source>
</evidence>
<dbReference type="GeneID" id="20211740"/>
<gene>
    <name evidence="11" type="primary">20211740</name>
    <name evidence="10" type="ORF">HELRODRAFT_190892</name>
</gene>
<dbReference type="Pfam" id="PF00169">
    <property type="entry name" value="PH"/>
    <property type="match status" value="1"/>
</dbReference>
<dbReference type="KEGG" id="hro:HELRODRAFT_190892"/>
<dbReference type="AlphaFoldDB" id="T1FSE3"/>
<protein>
    <recommendedName>
        <fullName evidence="13">SH3 domain-containing protein</fullName>
    </recommendedName>
</protein>
<evidence type="ECO:0000256" key="2">
    <source>
        <dbReference type="ARBA" id="ARBA00005864"/>
    </source>
</evidence>
<feature type="region of interest" description="Disordered" evidence="7">
    <location>
        <begin position="410"/>
        <end position="436"/>
    </location>
</feature>
<dbReference type="Pfam" id="PF14604">
    <property type="entry name" value="SH3_9"/>
    <property type="match status" value="1"/>
</dbReference>
<dbReference type="InterPro" id="IPR011993">
    <property type="entry name" value="PH-like_dom_sf"/>
</dbReference>
<feature type="compositionally biased region" description="Low complexity" evidence="7">
    <location>
        <begin position="88"/>
        <end position="125"/>
    </location>
</feature>
<dbReference type="InParanoid" id="T1FSE3"/>
<dbReference type="PROSITE" id="PS50002">
    <property type="entry name" value="SH3"/>
    <property type="match status" value="1"/>
</dbReference>
<dbReference type="InterPro" id="IPR001452">
    <property type="entry name" value="SH3_domain"/>
</dbReference>
<dbReference type="InterPro" id="IPR037781">
    <property type="entry name" value="SKAP_fam"/>
</dbReference>
<name>T1FSE3_HELRO</name>
<dbReference type="SUPFAM" id="SSF50044">
    <property type="entry name" value="SH3-domain"/>
    <property type="match status" value="1"/>
</dbReference>
<feature type="compositionally biased region" description="Polar residues" evidence="7">
    <location>
        <begin position="410"/>
        <end position="426"/>
    </location>
</feature>
<feature type="domain" description="SH3" evidence="8">
    <location>
        <begin position="449"/>
        <end position="510"/>
    </location>
</feature>
<dbReference type="EMBL" id="AMQM01003401">
    <property type="status" value="NOT_ANNOTATED_CDS"/>
    <property type="molecule type" value="Genomic_DNA"/>
</dbReference>
<dbReference type="InterPro" id="IPR001849">
    <property type="entry name" value="PH_domain"/>
</dbReference>
<dbReference type="SMART" id="SM00233">
    <property type="entry name" value="PH"/>
    <property type="match status" value="1"/>
</dbReference>
<dbReference type="GO" id="GO:0005886">
    <property type="term" value="C:plasma membrane"/>
    <property type="evidence" value="ECO:0000318"/>
    <property type="project" value="GO_Central"/>
</dbReference>
<comment type="subcellular location">
    <subcellularLocation>
        <location evidence="1">Cytoplasm</location>
    </subcellularLocation>
</comment>
<keyword evidence="5" id="KW-0597">Phosphoprotein</keyword>
<feature type="region of interest" description="Disordered" evidence="7">
    <location>
        <begin position="60"/>
        <end position="135"/>
    </location>
</feature>
<evidence type="ECO:0000313" key="12">
    <source>
        <dbReference type="Proteomes" id="UP000015101"/>
    </source>
</evidence>
<feature type="compositionally biased region" description="Acidic residues" evidence="7">
    <location>
        <begin position="326"/>
        <end position="340"/>
    </location>
</feature>
<feature type="compositionally biased region" description="Acidic residues" evidence="7">
    <location>
        <begin position="259"/>
        <end position="272"/>
    </location>
</feature>
<dbReference type="EMBL" id="KB096134">
    <property type="protein sequence ID" value="ESO08106.1"/>
    <property type="molecule type" value="Genomic_DNA"/>
</dbReference>
<evidence type="ECO:0000256" key="1">
    <source>
        <dbReference type="ARBA" id="ARBA00004496"/>
    </source>
</evidence>
<dbReference type="HOGENOM" id="CLU_530279_0_0_1"/>
<dbReference type="Proteomes" id="UP000015101">
    <property type="component" value="Unassembled WGS sequence"/>
</dbReference>
<feature type="compositionally biased region" description="Low complexity" evidence="7">
    <location>
        <begin position="308"/>
        <end position="323"/>
    </location>
</feature>
<feature type="compositionally biased region" description="Acidic residues" evidence="7">
    <location>
        <begin position="291"/>
        <end position="307"/>
    </location>
</feature>
<evidence type="ECO:0000256" key="5">
    <source>
        <dbReference type="ARBA" id="ARBA00022553"/>
    </source>
</evidence>
<dbReference type="CTD" id="20211740"/>
<organism evidence="11 12">
    <name type="scientific">Helobdella robusta</name>
    <name type="common">Californian leech</name>
    <dbReference type="NCBI Taxonomy" id="6412"/>
    <lineage>
        <taxon>Eukaryota</taxon>
        <taxon>Metazoa</taxon>
        <taxon>Spiralia</taxon>
        <taxon>Lophotrochozoa</taxon>
        <taxon>Annelida</taxon>
        <taxon>Clitellata</taxon>
        <taxon>Hirudinea</taxon>
        <taxon>Rhynchobdellida</taxon>
        <taxon>Glossiphoniidae</taxon>
        <taxon>Helobdella</taxon>
    </lineage>
</organism>
<dbReference type="Gene3D" id="2.30.30.40">
    <property type="entry name" value="SH3 Domains"/>
    <property type="match status" value="1"/>
</dbReference>
<evidence type="ECO:0008006" key="13">
    <source>
        <dbReference type="Google" id="ProtNLM"/>
    </source>
</evidence>
<feature type="region of interest" description="Disordered" evidence="7">
    <location>
        <begin position="245"/>
        <end position="396"/>
    </location>
</feature>
<evidence type="ECO:0000259" key="9">
    <source>
        <dbReference type="PROSITE" id="PS50003"/>
    </source>
</evidence>
<keyword evidence="4" id="KW-0963">Cytoplasm</keyword>
<keyword evidence="3 6" id="KW-0728">SH3 domain</keyword>
<dbReference type="Gene3D" id="2.30.29.30">
    <property type="entry name" value="Pleckstrin-homology domain (PH domain)/Phosphotyrosine-binding domain (PTB)"/>
    <property type="match status" value="1"/>
</dbReference>
<evidence type="ECO:0000313" key="10">
    <source>
        <dbReference type="EMBL" id="ESO08106.1"/>
    </source>
</evidence>
<feature type="domain" description="PH" evidence="9">
    <location>
        <begin position="138"/>
        <end position="242"/>
    </location>
</feature>
<dbReference type="GO" id="GO:0005737">
    <property type="term" value="C:cytoplasm"/>
    <property type="evidence" value="ECO:0000318"/>
    <property type="project" value="GO_Central"/>
</dbReference>
<dbReference type="SMART" id="SM00326">
    <property type="entry name" value="SH3"/>
    <property type="match status" value="1"/>
</dbReference>
<evidence type="ECO:0000259" key="8">
    <source>
        <dbReference type="PROSITE" id="PS50002"/>
    </source>
</evidence>
<keyword evidence="12" id="KW-1185">Reference proteome</keyword>
<reference evidence="11" key="3">
    <citation type="submission" date="2015-06" db="UniProtKB">
        <authorList>
            <consortium name="EnsemblMetazoa"/>
        </authorList>
    </citation>
    <scope>IDENTIFICATION</scope>
</reference>
<evidence type="ECO:0000256" key="4">
    <source>
        <dbReference type="ARBA" id="ARBA00022490"/>
    </source>
</evidence>
<feature type="compositionally biased region" description="Polar residues" evidence="7">
    <location>
        <begin position="342"/>
        <end position="353"/>
    </location>
</feature>
<reference evidence="12" key="1">
    <citation type="submission" date="2012-12" db="EMBL/GenBank/DDBJ databases">
        <authorList>
            <person name="Hellsten U."/>
            <person name="Grimwood J."/>
            <person name="Chapman J.A."/>
            <person name="Shapiro H."/>
            <person name="Aerts A."/>
            <person name="Otillar R.P."/>
            <person name="Terry A.Y."/>
            <person name="Boore J.L."/>
            <person name="Simakov O."/>
            <person name="Marletaz F."/>
            <person name="Cho S.-J."/>
            <person name="Edsinger-Gonzales E."/>
            <person name="Havlak P."/>
            <person name="Kuo D.-H."/>
            <person name="Larsson T."/>
            <person name="Lv J."/>
            <person name="Arendt D."/>
            <person name="Savage R."/>
            <person name="Osoegawa K."/>
            <person name="de Jong P."/>
            <person name="Lindberg D.R."/>
            <person name="Seaver E.C."/>
            <person name="Weisblat D.A."/>
            <person name="Putnam N.H."/>
            <person name="Grigoriev I.V."/>
            <person name="Rokhsar D.S."/>
        </authorList>
    </citation>
    <scope>NUCLEOTIDE SEQUENCE</scope>
</reference>
<sequence>MVIKARLIDEVKSFLLDLSIFLCDSLAGAGLPKNVDRERIDVQNKLQKLTEKFPELAAISKDQKSSSSLSNKKSEDEDDEEYYDDVTNNNNIGSSSNDNYSGSINSSNNSNHTNFSSSNSLSNVNREQGKTSAPQGISATIKGYLIQRAGPKQSNFLSKILNTRKYCMIGDGKLNVYDYMNSKKTSLVIDLRGYEVRVSEKHANKKEFCFDLHSPGKKSHYFTANTNEEMTSWVDVIRVEAKKIPPSTHSDASECKDEVDYDEVEEPYEDTSEMLLANTEIRKSKSPSIIPDDDDELNPQELYDDINPENNNNNKNNNNNNRDSNNDEDDDGELYDDIADFNENNKQSITTLPMKNIDFRKDNQGVPKKNNTAYKNDNDVTPLPKTPLKSSAGPILLPKSITTPPILSLKSSANPLKSPAASNNSPGGPAAVPENSQPTIVVSCNGYPPFEKMYFGKFACSGDSKEELTFKCGDVLTVLSQQFDNFGWWVAELGDQVGLVPRDYLTPAYELIDG</sequence>
<dbReference type="PANTHER" id="PTHR15129:SF0">
    <property type="entry name" value="SH3 DOMAIN-CONTAINING PROTEIN"/>
    <property type="match status" value="1"/>
</dbReference>
<dbReference type="SUPFAM" id="SSF50729">
    <property type="entry name" value="PH domain-like"/>
    <property type="match status" value="1"/>
</dbReference>
<reference evidence="10 12" key="2">
    <citation type="journal article" date="2013" name="Nature">
        <title>Insights into bilaterian evolution from three spiralian genomes.</title>
        <authorList>
            <person name="Simakov O."/>
            <person name="Marletaz F."/>
            <person name="Cho S.J."/>
            <person name="Edsinger-Gonzales E."/>
            <person name="Havlak P."/>
            <person name="Hellsten U."/>
            <person name="Kuo D.H."/>
            <person name="Larsson T."/>
            <person name="Lv J."/>
            <person name="Arendt D."/>
            <person name="Savage R."/>
            <person name="Osoegawa K."/>
            <person name="de Jong P."/>
            <person name="Grimwood J."/>
            <person name="Chapman J.A."/>
            <person name="Shapiro H."/>
            <person name="Aerts A."/>
            <person name="Otillar R.P."/>
            <person name="Terry A.Y."/>
            <person name="Boore J.L."/>
            <person name="Grigoriev I.V."/>
            <person name="Lindberg D.R."/>
            <person name="Seaver E.C."/>
            <person name="Weisblat D.A."/>
            <person name="Putnam N.H."/>
            <person name="Rokhsar D.S."/>
        </authorList>
    </citation>
    <scope>NUCLEOTIDE SEQUENCE</scope>
</reference>
<dbReference type="PROSITE" id="PS50003">
    <property type="entry name" value="PH_DOMAIN"/>
    <property type="match status" value="1"/>
</dbReference>
<comment type="similarity">
    <text evidence="2">Belongs to the SKAP family.</text>
</comment>
<evidence type="ECO:0000256" key="3">
    <source>
        <dbReference type="ARBA" id="ARBA00022443"/>
    </source>
</evidence>
<evidence type="ECO:0000313" key="11">
    <source>
        <dbReference type="EnsemblMetazoa" id="HelroP190892"/>
    </source>
</evidence>
<dbReference type="OrthoDB" id="243840at2759"/>
<dbReference type="EnsemblMetazoa" id="HelroT190892">
    <property type="protein sequence ID" value="HelroP190892"/>
    <property type="gene ID" value="HelroG190892"/>
</dbReference>
<dbReference type="RefSeq" id="XP_009013895.1">
    <property type="nucleotide sequence ID" value="XM_009015647.1"/>
</dbReference>